<dbReference type="Pfam" id="PF03881">
    <property type="entry name" value="Fructosamin_kin"/>
    <property type="match status" value="1"/>
</dbReference>
<proteinExistence type="inferred from homology"/>
<sequence>MQKDLLLHLESVLTTYFQMPVFISQVHAAGGGDINDSFVLDTSQGPLFIKLNDTRYEDMFTKESNGLQLLGTAKALRVPTPYCYGSFQQYAYLLMEYLPGGRPAQQSIQQLAEGLATLHRCSSEQFGLQEDNYIGTLRQHNKQTSSWGVFYGQYRILPLVRQLIDIGHFGDKDLRQTDSLVKRLEDMFPEEVPALLHGDLWSGNYMFTVDGQPAIYDPAVYYGHREMDIAMTRLFGGFDASFYEHYQSAFPMVAGWQDRVPLFQLYPVLVHAVLFGGQYITQSARIIAQYS</sequence>
<keyword evidence="2" id="KW-0808">Transferase</keyword>
<dbReference type="PANTHER" id="PTHR12149:SF8">
    <property type="entry name" value="PROTEIN-RIBULOSAMINE 3-KINASE"/>
    <property type="match status" value="1"/>
</dbReference>
<reference evidence="3 4" key="1">
    <citation type="submission" date="2021-08" db="EMBL/GenBank/DDBJ databases">
        <title>The genome sequence of Chitinophaga sp. B61.</title>
        <authorList>
            <person name="Zhang X."/>
        </authorList>
    </citation>
    <scope>NUCLEOTIDE SEQUENCE [LARGE SCALE GENOMIC DNA]</scope>
    <source>
        <strain evidence="3 4">B61</strain>
    </source>
</reference>
<dbReference type="SUPFAM" id="SSF56112">
    <property type="entry name" value="Protein kinase-like (PK-like)"/>
    <property type="match status" value="1"/>
</dbReference>
<accession>A0ABS7G8E4</accession>
<dbReference type="PANTHER" id="PTHR12149">
    <property type="entry name" value="FRUCTOSAMINE 3 KINASE-RELATED PROTEIN"/>
    <property type="match status" value="1"/>
</dbReference>
<dbReference type="GO" id="GO:0016301">
    <property type="term" value="F:kinase activity"/>
    <property type="evidence" value="ECO:0007669"/>
    <property type="project" value="UniProtKB-KW"/>
</dbReference>
<name>A0ABS7G8E4_9BACT</name>
<evidence type="ECO:0000256" key="1">
    <source>
        <dbReference type="ARBA" id="ARBA00009460"/>
    </source>
</evidence>
<protein>
    <submittedName>
        <fullName evidence="3">Fructosamine kinase family protein</fullName>
    </submittedName>
</protein>
<keyword evidence="2 3" id="KW-0418">Kinase</keyword>
<dbReference type="Gene3D" id="3.30.200.20">
    <property type="entry name" value="Phosphorylase Kinase, domain 1"/>
    <property type="match status" value="1"/>
</dbReference>
<comment type="similarity">
    <text evidence="1 2">Belongs to the fructosamine kinase family.</text>
</comment>
<gene>
    <name evidence="3" type="ORF">K1Y79_01355</name>
</gene>
<dbReference type="InterPro" id="IPR011009">
    <property type="entry name" value="Kinase-like_dom_sf"/>
</dbReference>
<dbReference type="Gene3D" id="3.90.1200.10">
    <property type="match status" value="1"/>
</dbReference>
<dbReference type="RefSeq" id="WP_220248200.1">
    <property type="nucleotide sequence ID" value="NZ_JAICCF010000001.1"/>
</dbReference>
<evidence type="ECO:0000256" key="2">
    <source>
        <dbReference type="PIRNR" id="PIRNR006221"/>
    </source>
</evidence>
<evidence type="ECO:0000313" key="3">
    <source>
        <dbReference type="EMBL" id="MBW8682967.1"/>
    </source>
</evidence>
<comment type="caution">
    <text evidence="3">The sequence shown here is derived from an EMBL/GenBank/DDBJ whole genome shotgun (WGS) entry which is preliminary data.</text>
</comment>
<dbReference type="EMBL" id="JAICCF010000001">
    <property type="protein sequence ID" value="MBW8682967.1"/>
    <property type="molecule type" value="Genomic_DNA"/>
</dbReference>
<evidence type="ECO:0000313" key="4">
    <source>
        <dbReference type="Proteomes" id="UP000812961"/>
    </source>
</evidence>
<dbReference type="InterPro" id="IPR016477">
    <property type="entry name" value="Fructo-/Ketosamine-3-kinase"/>
</dbReference>
<dbReference type="Proteomes" id="UP000812961">
    <property type="component" value="Unassembled WGS sequence"/>
</dbReference>
<keyword evidence="4" id="KW-1185">Reference proteome</keyword>
<dbReference type="PIRSF" id="PIRSF006221">
    <property type="entry name" value="Ketosamine-3-kinase"/>
    <property type="match status" value="1"/>
</dbReference>
<organism evidence="3 4">
    <name type="scientific">Chitinophaga rhizophila</name>
    <dbReference type="NCBI Taxonomy" id="2866212"/>
    <lineage>
        <taxon>Bacteria</taxon>
        <taxon>Pseudomonadati</taxon>
        <taxon>Bacteroidota</taxon>
        <taxon>Chitinophagia</taxon>
        <taxon>Chitinophagales</taxon>
        <taxon>Chitinophagaceae</taxon>
        <taxon>Chitinophaga</taxon>
    </lineage>
</organism>